<gene>
    <name evidence="1" type="ORF">EYF80_001830</name>
</gene>
<dbReference type="EMBL" id="SRLO01000008">
    <property type="protein sequence ID" value="TNN87866.1"/>
    <property type="molecule type" value="Genomic_DNA"/>
</dbReference>
<accession>A0A4Z2JCD5</accession>
<dbReference type="AlphaFoldDB" id="A0A4Z2JCD5"/>
<evidence type="ECO:0000313" key="2">
    <source>
        <dbReference type="Proteomes" id="UP000314294"/>
    </source>
</evidence>
<protein>
    <submittedName>
        <fullName evidence="1">Uncharacterized protein</fullName>
    </submittedName>
</protein>
<organism evidence="1 2">
    <name type="scientific">Liparis tanakae</name>
    <name type="common">Tanaka's snailfish</name>
    <dbReference type="NCBI Taxonomy" id="230148"/>
    <lineage>
        <taxon>Eukaryota</taxon>
        <taxon>Metazoa</taxon>
        <taxon>Chordata</taxon>
        <taxon>Craniata</taxon>
        <taxon>Vertebrata</taxon>
        <taxon>Euteleostomi</taxon>
        <taxon>Actinopterygii</taxon>
        <taxon>Neopterygii</taxon>
        <taxon>Teleostei</taxon>
        <taxon>Neoteleostei</taxon>
        <taxon>Acanthomorphata</taxon>
        <taxon>Eupercaria</taxon>
        <taxon>Perciformes</taxon>
        <taxon>Cottioidei</taxon>
        <taxon>Cottales</taxon>
        <taxon>Liparidae</taxon>
        <taxon>Liparis</taxon>
    </lineage>
</organism>
<proteinExistence type="predicted"/>
<comment type="caution">
    <text evidence="1">The sequence shown here is derived from an EMBL/GenBank/DDBJ whole genome shotgun (WGS) entry which is preliminary data.</text>
</comment>
<keyword evidence="2" id="KW-1185">Reference proteome</keyword>
<evidence type="ECO:0000313" key="1">
    <source>
        <dbReference type="EMBL" id="TNN87866.1"/>
    </source>
</evidence>
<name>A0A4Z2JCD5_9TELE</name>
<reference evidence="1 2" key="1">
    <citation type="submission" date="2019-03" db="EMBL/GenBank/DDBJ databases">
        <title>First draft genome of Liparis tanakae, snailfish: a comprehensive survey of snailfish specific genes.</title>
        <authorList>
            <person name="Kim W."/>
            <person name="Song I."/>
            <person name="Jeong J.-H."/>
            <person name="Kim D."/>
            <person name="Kim S."/>
            <person name="Ryu S."/>
            <person name="Song J.Y."/>
            <person name="Lee S.K."/>
        </authorList>
    </citation>
    <scope>NUCLEOTIDE SEQUENCE [LARGE SCALE GENOMIC DNA]</scope>
    <source>
        <tissue evidence="1">Muscle</tissue>
    </source>
</reference>
<dbReference type="Proteomes" id="UP000314294">
    <property type="component" value="Unassembled WGS sequence"/>
</dbReference>
<sequence length="81" mass="9236">MKCCEDEIEEGEDFYFSFIKMQSRKTSPSKRVSMSVTVFHDGLKHLLRTTTNQSLPSRRVVAHVRSSQREGATECGPLQTD</sequence>